<dbReference type="EMBL" id="FO082272">
    <property type="protein sequence ID" value="CCO66379.1"/>
    <property type="molecule type" value="Genomic_DNA"/>
</dbReference>
<keyword evidence="1" id="KW-0464">Manganese</keyword>
<comment type="catalytic activity">
    <reaction evidence="1">
        <text>O-phospho-L-threonyl-[protein] + H2O = L-threonyl-[protein] + phosphate</text>
        <dbReference type="Rhea" id="RHEA:47004"/>
        <dbReference type="Rhea" id="RHEA-COMP:11060"/>
        <dbReference type="Rhea" id="RHEA-COMP:11605"/>
        <dbReference type="ChEBI" id="CHEBI:15377"/>
        <dbReference type="ChEBI" id="CHEBI:30013"/>
        <dbReference type="ChEBI" id="CHEBI:43474"/>
        <dbReference type="ChEBI" id="CHEBI:61977"/>
        <dbReference type="EC" id="3.1.3.16"/>
    </reaction>
</comment>
<feature type="compositionally biased region" description="Low complexity" evidence="2">
    <location>
        <begin position="60"/>
        <end position="69"/>
    </location>
</feature>
<dbReference type="GeneID" id="19014564"/>
<keyword evidence="1" id="KW-0479">Metal-binding</keyword>
<dbReference type="STRING" id="41875.K8FI23"/>
<gene>
    <name evidence="5" type="ORF">Bathy07g00740</name>
</gene>
<dbReference type="PANTHER" id="PTHR12320:SF1">
    <property type="entry name" value="PROTEIN PHOSPHATASE PTC7 HOMOLOG"/>
    <property type="match status" value="1"/>
</dbReference>
<feature type="domain" description="PPM-type phosphatase" evidence="4">
    <location>
        <begin position="87"/>
        <end position="364"/>
    </location>
</feature>
<feature type="domain" description="SAP" evidence="3">
    <location>
        <begin position="442"/>
        <end position="476"/>
    </location>
</feature>
<dbReference type="PROSITE" id="PS50800">
    <property type="entry name" value="SAP"/>
    <property type="match status" value="1"/>
</dbReference>
<dbReference type="PANTHER" id="PTHR12320">
    <property type="entry name" value="PROTEIN PHOSPHATASE 2C"/>
    <property type="match status" value="1"/>
</dbReference>
<dbReference type="RefSeq" id="XP_007512291.1">
    <property type="nucleotide sequence ID" value="XM_007512229.1"/>
</dbReference>
<dbReference type="OrthoDB" id="498329at2759"/>
<dbReference type="GO" id="GO:0046872">
    <property type="term" value="F:metal ion binding"/>
    <property type="evidence" value="ECO:0007669"/>
    <property type="project" value="UniProtKB-UniRule"/>
</dbReference>
<evidence type="ECO:0000313" key="5">
    <source>
        <dbReference type="EMBL" id="CCO66379.1"/>
    </source>
</evidence>
<proteinExistence type="inferred from homology"/>
<keyword evidence="1" id="KW-0904">Protein phosphatase</keyword>
<dbReference type="EC" id="3.1.3.16" evidence="1"/>
<dbReference type="GO" id="GO:0004722">
    <property type="term" value="F:protein serine/threonine phosphatase activity"/>
    <property type="evidence" value="ECO:0007669"/>
    <property type="project" value="UniProtKB-EC"/>
</dbReference>
<dbReference type="KEGG" id="bpg:Bathy07g00740"/>
<comment type="cofactor">
    <cofactor evidence="1">
        <name>Mg(2+)</name>
        <dbReference type="ChEBI" id="CHEBI:18420"/>
    </cofactor>
</comment>
<comment type="catalytic activity">
    <reaction evidence="1">
        <text>O-phospho-L-seryl-[protein] + H2O = L-seryl-[protein] + phosphate</text>
        <dbReference type="Rhea" id="RHEA:20629"/>
        <dbReference type="Rhea" id="RHEA-COMP:9863"/>
        <dbReference type="Rhea" id="RHEA-COMP:11604"/>
        <dbReference type="ChEBI" id="CHEBI:15377"/>
        <dbReference type="ChEBI" id="CHEBI:29999"/>
        <dbReference type="ChEBI" id="CHEBI:43474"/>
        <dbReference type="ChEBI" id="CHEBI:83421"/>
        <dbReference type="EC" id="3.1.3.16"/>
    </reaction>
</comment>
<comment type="cofactor">
    <cofactor evidence="1">
        <name>Mn(2+)</name>
        <dbReference type="ChEBI" id="CHEBI:29035"/>
    </cofactor>
</comment>
<dbReference type="InterPro" id="IPR039123">
    <property type="entry name" value="PPTC7"/>
</dbReference>
<dbReference type="InterPro" id="IPR036457">
    <property type="entry name" value="PPM-type-like_dom_sf"/>
</dbReference>
<name>K8FI23_9CHLO</name>
<sequence>MFGATAATTTSSACAQSARQSSRVLSSSLTSSSSTSSSSESSLLFSSLRNTHRHRQRNASSPSSSSSSSKKGNVILTSAKLALIPSYSNLPHPAKTAKGGEDAWFIKPDVKGGGVIGVADGVGGFGDQGVDPGLYARVLAFECLKAHQVSTNPLFGGSDPKAMILQAQKETKLPGASTLCVVEIDKSGQLRAANVGDSGFKVIRGGEVVFESTPSQHYFNCPFQLGYMPLSADADDANECAEQYSFKAMEGDVIVVASDGVFDNVFNEELVRVVGNSCSQGLSYESMAKCAEDIVLVSRAHAEDKTYASPYSLEAEKYAKETGTKVKVPSGGGGGLFGGLNKMMGKGGGGGGKMDDITVVCAFVGPTAEAQGEIMKSVQLAAGLYDDLMQARNKAKGEEAKTLRTVQLRKQMDEAFEESKAKADMAKKQEAAAPSEFSKAQIDAMDSATVRRLLQERGLPTSGKLERLKERLAGVKRM</sequence>
<dbReference type="SMART" id="SM00332">
    <property type="entry name" value="PP2Cc"/>
    <property type="match status" value="1"/>
</dbReference>
<evidence type="ECO:0000256" key="2">
    <source>
        <dbReference type="SAM" id="MobiDB-lite"/>
    </source>
</evidence>
<feature type="compositionally biased region" description="Low complexity" evidence="2">
    <location>
        <begin position="1"/>
        <end position="48"/>
    </location>
</feature>
<accession>K8FI23</accession>
<evidence type="ECO:0000313" key="6">
    <source>
        <dbReference type="Proteomes" id="UP000198341"/>
    </source>
</evidence>
<feature type="region of interest" description="Disordered" evidence="2">
    <location>
        <begin position="1"/>
        <end position="71"/>
    </location>
</feature>
<dbReference type="Proteomes" id="UP000198341">
    <property type="component" value="Chromosome 7"/>
</dbReference>
<evidence type="ECO:0000259" key="4">
    <source>
        <dbReference type="PROSITE" id="PS51746"/>
    </source>
</evidence>
<keyword evidence="6" id="KW-1185">Reference proteome</keyword>
<keyword evidence="1" id="KW-0378">Hydrolase</keyword>
<protein>
    <recommendedName>
        <fullName evidence="1">Protein phosphatase</fullName>
        <ecNumber evidence="1">3.1.3.16</ecNumber>
    </recommendedName>
</protein>
<organism evidence="5 6">
    <name type="scientific">Bathycoccus prasinos</name>
    <dbReference type="NCBI Taxonomy" id="41875"/>
    <lineage>
        <taxon>Eukaryota</taxon>
        <taxon>Viridiplantae</taxon>
        <taxon>Chlorophyta</taxon>
        <taxon>Mamiellophyceae</taxon>
        <taxon>Mamiellales</taxon>
        <taxon>Bathycoccaceae</taxon>
        <taxon>Bathycoccus</taxon>
    </lineage>
</organism>
<comment type="similarity">
    <text evidence="1">Belongs to the PP2C family.</text>
</comment>
<dbReference type="eggNOG" id="KOG1379">
    <property type="taxonomic scope" value="Eukaryota"/>
</dbReference>
<dbReference type="PROSITE" id="PS51746">
    <property type="entry name" value="PPM_2"/>
    <property type="match status" value="1"/>
</dbReference>
<reference evidence="5 6" key="1">
    <citation type="submission" date="2011-10" db="EMBL/GenBank/DDBJ databases">
        <authorList>
            <person name="Genoscope - CEA"/>
        </authorList>
    </citation>
    <scope>NUCLEOTIDE SEQUENCE [LARGE SCALE GENOMIC DNA]</scope>
    <source>
        <strain evidence="5 6">RCC 1105</strain>
    </source>
</reference>
<dbReference type="InterPro" id="IPR001932">
    <property type="entry name" value="PPM-type_phosphatase-like_dom"/>
</dbReference>
<dbReference type="AlphaFoldDB" id="K8FI23"/>
<dbReference type="InterPro" id="IPR003034">
    <property type="entry name" value="SAP_dom"/>
</dbReference>
<evidence type="ECO:0000259" key="3">
    <source>
        <dbReference type="PROSITE" id="PS50800"/>
    </source>
</evidence>
<dbReference type="Gene3D" id="3.60.40.10">
    <property type="entry name" value="PPM-type phosphatase domain"/>
    <property type="match status" value="1"/>
</dbReference>
<evidence type="ECO:0000256" key="1">
    <source>
        <dbReference type="RuleBase" id="RU366020"/>
    </source>
</evidence>
<keyword evidence="1" id="KW-0460">Magnesium</keyword>
<dbReference type="SUPFAM" id="SSF81606">
    <property type="entry name" value="PP2C-like"/>
    <property type="match status" value="1"/>
</dbReference>